<dbReference type="EMBL" id="CP023068">
    <property type="protein sequence ID" value="ASY65981.1"/>
    <property type="molecule type" value="Genomic_DNA"/>
</dbReference>
<dbReference type="AlphaFoldDB" id="A0A249PJ96"/>
<reference evidence="1 2" key="1">
    <citation type="submission" date="2017-08" db="EMBL/GenBank/DDBJ databases">
        <title>Multipartite genome sequences of Sinorhizobium species nodulating soybeans.</title>
        <authorList>
            <person name="Tian C.F."/>
        </authorList>
    </citation>
    <scope>NUCLEOTIDE SEQUENCE [LARGE SCALE GENOMIC DNA]</scope>
    <source>
        <strain evidence="1 2">CCBAU 05684</strain>
        <plasmid evidence="2">psj05684b</plasmid>
    </source>
</reference>
<dbReference type="RefSeq" id="WP_157212035.1">
    <property type="nucleotide sequence ID" value="NZ_AJQT01000113.1"/>
</dbReference>
<keyword evidence="2" id="KW-1185">Reference proteome</keyword>
<dbReference type="KEGG" id="esj:SJ05684_b49990"/>
<sequence>MPWQLLGQGQFIDEAVETDLVLKAEFLTNLSRLSRPEPVAENMQFKRLRVKLS</sequence>
<protein>
    <submittedName>
        <fullName evidence="1">Uncharacterized protein</fullName>
    </submittedName>
</protein>
<accession>A0A249PJ96</accession>
<name>A0A249PJ96_9HYPH</name>
<keyword evidence="1" id="KW-0614">Plasmid</keyword>
<evidence type="ECO:0000313" key="2">
    <source>
        <dbReference type="Proteomes" id="UP000217211"/>
    </source>
</evidence>
<organism evidence="1 2">
    <name type="scientific">Sinorhizobium sojae CCBAU 05684</name>
    <dbReference type="NCBI Taxonomy" id="716928"/>
    <lineage>
        <taxon>Bacteria</taxon>
        <taxon>Pseudomonadati</taxon>
        <taxon>Pseudomonadota</taxon>
        <taxon>Alphaproteobacteria</taxon>
        <taxon>Hyphomicrobiales</taxon>
        <taxon>Rhizobiaceae</taxon>
        <taxon>Sinorhizobium/Ensifer group</taxon>
        <taxon>Sinorhizobium</taxon>
    </lineage>
</organism>
<evidence type="ECO:0000313" key="1">
    <source>
        <dbReference type="EMBL" id="ASY65981.1"/>
    </source>
</evidence>
<dbReference type="Proteomes" id="UP000217211">
    <property type="component" value="Plasmid pSJ05684b"/>
</dbReference>
<proteinExistence type="predicted"/>
<gene>
    <name evidence="1" type="ORF">SJ05684_b49990</name>
</gene>
<geneLocation type="plasmid" evidence="2">
    <name>psj05684b</name>
</geneLocation>